<evidence type="ECO:0000256" key="5">
    <source>
        <dbReference type="ARBA" id="ARBA00023136"/>
    </source>
</evidence>
<evidence type="ECO:0000256" key="2">
    <source>
        <dbReference type="ARBA" id="ARBA00005645"/>
    </source>
</evidence>
<reference evidence="7" key="1">
    <citation type="submission" date="2023-01" db="EMBL/GenBank/DDBJ databases">
        <title>Genome assembly of the deep-sea coral Lophelia pertusa.</title>
        <authorList>
            <person name="Herrera S."/>
            <person name="Cordes E."/>
        </authorList>
    </citation>
    <scope>NUCLEOTIDE SEQUENCE</scope>
    <source>
        <strain evidence="7">USNM1676648</strain>
        <tissue evidence="7">Polyp</tissue>
    </source>
</reference>
<sequence length="153" mass="17722">MLRKQIWRASKNHWFVVFWGNRCTFRCFGCALEQYGIWWPMFVLFFYSLAPVPTVIARRFSEDFSSNASNVIKETAMFFTAGIVVSAFGLPLVSCPLYNYKMGSRGLGVIRKCLHLLYDPGVFSSFSLVMMTGAFEEPIFYNVTFFQDYINFV</sequence>
<organism evidence="7 8">
    <name type="scientific">Desmophyllum pertusum</name>
    <dbReference type="NCBI Taxonomy" id="174260"/>
    <lineage>
        <taxon>Eukaryota</taxon>
        <taxon>Metazoa</taxon>
        <taxon>Cnidaria</taxon>
        <taxon>Anthozoa</taxon>
        <taxon>Hexacorallia</taxon>
        <taxon>Scleractinia</taxon>
        <taxon>Caryophylliina</taxon>
        <taxon>Caryophylliidae</taxon>
        <taxon>Desmophyllum</taxon>
    </lineage>
</organism>
<proteinExistence type="inferred from homology"/>
<feature type="transmembrane region" description="Helical" evidence="6">
    <location>
        <begin position="76"/>
        <end position="95"/>
    </location>
</feature>
<dbReference type="OrthoDB" id="14246at2759"/>
<evidence type="ECO:0000313" key="8">
    <source>
        <dbReference type="Proteomes" id="UP001163046"/>
    </source>
</evidence>
<dbReference type="GO" id="GO:0032511">
    <property type="term" value="P:late endosome to vacuole transport via multivesicular body sorting pathway"/>
    <property type="evidence" value="ECO:0007669"/>
    <property type="project" value="TreeGrafter"/>
</dbReference>
<dbReference type="Proteomes" id="UP001163046">
    <property type="component" value="Unassembled WGS sequence"/>
</dbReference>
<evidence type="ECO:0000256" key="3">
    <source>
        <dbReference type="ARBA" id="ARBA00022692"/>
    </source>
</evidence>
<dbReference type="PANTHER" id="PTHR12050">
    <property type="entry name" value="LEPTIN RECEPTOR-RELATED"/>
    <property type="match status" value="1"/>
</dbReference>
<dbReference type="Pfam" id="PF04133">
    <property type="entry name" value="Vps55"/>
    <property type="match status" value="1"/>
</dbReference>
<keyword evidence="5 6" id="KW-0472">Membrane</keyword>
<gene>
    <name evidence="7" type="primary">LEPROTL1</name>
    <name evidence="7" type="ORF">OS493_019041</name>
</gene>
<dbReference type="GO" id="GO:0016020">
    <property type="term" value="C:membrane"/>
    <property type="evidence" value="ECO:0007669"/>
    <property type="project" value="UniProtKB-SubCell"/>
</dbReference>
<accession>A0A9W9YZY1</accession>
<feature type="transmembrane region" description="Helical" evidence="6">
    <location>
        <begin position="116"/>
        <end position="135"/>
    </location>
</feature>
<keyword evidence="8" id="KW-1185">Reference proteome</keyword>
<evidence type="ECO:0000256" key="6">
    <source>
        <dbReference type="SAM" id="Phobius"/>
    </source>
</evidence>
<comment type="caution">
    <text evidence="7">The sequence shown here is derived from an EMBL/GenBank/DDBJ whole genome shotgun (WGS) entry which is preliminary data.</text>
</comment>
<evidence type="ECO:0000256" key="1">
    <source>
        <dbReference type="ARBA" id="ARBA00004141"/>
    </source>
</evidence>
<dbReference type="PANTHER" id="PTHR12050:SF0">
    <property type="entry name" value="RH04491P"/>
    <property type="match status" value="1"/>
</dbReference>
<name>A0A9W9YZY1_9CNID</name>
<feature type="transmembrane region" description="Helical" evidence="6">
    <location>
        <begin position="35"/>
        <end position="56"/>
    </location>
</feature>
<keyword evidence="4 6" id="KW-1133">Transmembrane helix</keyword>
<keyword evidence="3 6" id="KW-0812">Transmembrane</keyword>
<dbReference type="GO" id="GO:0005768">
    <property type="term" value="C:endosome"/>
    <property type="evidence" value="ECO:0007669"/>
    <property type="project" value="TreeGrafter"/>
</dbReference>
<evidence type="ECO:0000313" key="7">
    <source>
        <dbReference type="EMBL" id="KAJ7372532.1"/>
    </source>
</evidence>
<comment type="subcellular location">
    <subcellularLocation>
        <location evidence="1">Membrane</location>
        <topology evidence="1">Multi-pass membrane protein</topology>
    </subcellularLocation>
</comment>
<dbReference type="AlphaFoldDB" id="A0A9W9YZY1"/>
<protein>
    <submittedName>
        <fullName evidence="7">Leptin receptor overlapping transcript-like 1</fullName>
    </submittedName>
</protein>
<dbReference type="InterPro" id="IPR007262">
    <property type="entry name" value="Vps55/LEPROT"/>
</dbReference>
<evidence type="ECO:0000256" key="4">
    <source>
        <dbReference type="ARBA" id="ARBA00022989"/>
    </source>
</evidence>
<keyword evidence="7" id="KW-0675">Receptor</keyword>
<dbReference type="EMBL" id="MU826836">
    <property type="protein sequence ID" value="KAJ7372532.1"/>
    <property type="molecule type" value="Genomic_DNA"/>
</dbReference>
<comment type="similarity">
    <text evidence="2">Belongs to the OB-RGRP/VPS55 family.</text>
</comment>